<protein>
    <recommendedName>
        <fullName evidence="5">Pyridoxine/pyridoxamine 5'-phosphate oxidase</fullName>
        <ecNumber evidence="5">1.4.3.5</ecNumber>
    </recommendedName>
    <alternativeName>
        <fullName evidence="5">PNP/PMP oxidase</fullName>
        <shortName evidence="5">PNPOx</shortName>
    </alternativeName>
    <alternativeName>
        <fullName evidence="5">Pyridoxal 5'-phosphate synthase</fullName>
    </alternativeName>
</protein>
<dbReference type="InterPro" id="IPR000659">
    <property type="entry name" value="Pyridox_Oxase"/>
</dbReference>
<comment type="subunit">
    <text evidence="5">Homodimer.</text>
</comment>
<dbReference type="UniPathway" id="UPA01068">
    <property type="reaction ID" value="UER00304"/>
</dbReference>
<dbReference type="Pfam" id="PF10590">
    <property type="entry name" value="PNP_phzG_C"/>
    <property type="match status" value="1"/>
</dbReference>
<dbReference type="SUPFAM" id="SSF50475">
    <property type="entry name" value="FMN-binding split barrel"/>
    <property type="match status" value="1"/>
</dbReference>
<dbReference type="GO" id="GO:0004733">
    <property type="term" value="F:pyridoxamine phosphate oxidase activity"/>
    <property type="evidence" value="ECO:0007669"/>
    <property type="project" value="UniProtKB-UniRule"/>
</dbReference>
<evidence type="ECO:0000256" key="4">
    <source>
        <dbReference type="ARBA" id="ARBA00023002"/>
    </source>
</evidence>
<organism evidence="10 11">
    <name type="scientific">Nocardioides aurantiacus</name>
    <dbReference type="NCBI Taxonomy" id="86796"/>
    <lineage>
        <taxon>Bacteria</taxon>
        <taxon>Bacillati</taxon>
        <taxon>Actinomycetota</taxon>
        <taxon>Actinomycetes</taxon>
        <taxon>Propionibacteriales</taxon>
        <taxon>Nocardioidaceae</taxon>
        <taxon>Nocardioides</taxon>
    </lineage>
</organism>
<dbReference type="GO" id="GO:0010181">
    <property type="term" value="F:FMN binding"/>
    <property type="evidence" value="ECO:0007669"/>
    <property type="project" value="UniProtKB-UniRule"/>
</dbReference>
<dbReference type="Gene3D" id="2.30.110.10">
    <property type="entry name" value="Electron Transport, Fmn-binding Protein, Chain A"/>
    <property type="match status" value="1"/>
</dbReference>
<feature type="binding site" evidence="5 7">
    <location>
        <position position="90"/>
    </location>
    <ligand>
        <name>FMN</name>
        <dbReference type="ChEBI" id="CHEBI:58210"/>
    </ligand>
</feature>
<dbReference type="PANTHER" id="PTHR10851:SF0">
    <property type="entry name" value="PYRIDOXINE-5'-PHOSPHATE OXIDASE"/>
    <property type="match status" value="1"/>
</dbReference>
<dbReference type="PIRSF" id="PIRSF000190">
    <property type="entry name" value="Pyd_amn-ph_oxd"/>
    <property type="match status" value="1"/>
</dbReference>
<dbReference type="EMBL" id="RKHO01000001">
    <property type="protein sequence ID" value="ROR89973.1"/>
    <property type="molecule type" value="Genomic_DNA"/>
</dbReference>
<evidence type="ECO:0000256" key="2">
    <source>
        <dbReference type="ARBA" id="ARBA00022630"/>
    </source>
</evidence>
<dbReference type="OrthoDB" id="9780392at2"/>
<keyword evidence="2 5" id="KW-0285">Flavoprotein</keyword>
<keyword evidence="3 5" id="KW-0288">FMN</keyword>
<evidence type="ECO:0000256" key="7">
    <source>
        <dbReference type="PIRSR" id="PIRSR000190-2"/>
    </source>
</evidence>
<feature type="binding site" evidence="5 7">
    <location>
        <begin position="84"/>
        <end position="85"/>
    </location>
    <ligand>
        <name>FMN</name>
        <dbReference type="ChEBI" id="CHEBI:58210"/>
    </ligand>
</feature>
<dbReference type="HAMAP" id="MF_01629">
    <property type="entry name" value="PdxH"/>
    <property type="match status" value="1"/>
</dbReference>
<feature type="domain" description="Pyridoxine 5'-phosphate oxidase dimerisation C-terminal" evidence="9">
    <location>
        <begin position="180"/>
        <end position="221"/>
    </location>
</feature>
<comment type="pathway">
    <text evidence="5">Cofactor metabolism; pyridoxal 5'-phosphate salvage; pyridoxal 5'-phosphate from pyridoxamine 5'-phosphate: step 1/1.</text>
</comment>
<feature type="binding site" evidence="5 7">
    <location>
        <begin position="148"/>
        <end position="149"/>
    </location>
    <ligand>
        <name>FMN</name>
        <dbReference type="ChEBI" id="CHEBI:58210"/>
    </ligand>
</feature>
<evidence type="ECO:0000313" key="10">
    <source>
        <dbReference type="EMBL" id="ROR89973.1"/>
    </source>
</evidence>
<keyword evidence="5" id="KW-0664">Pyridoxine biosynthesis</keyword>
<comment type="similarity">
    <text evidence="1 5">Belongs to the pyridoxamine 5'-phosphate oxidase family.</text>
</comment>
<comment type="catalytic activity">
    <reaction evidence="5">
        <text>pyridoxamine 5'-phosphate + O2 + H2O = pyridoxal 5'-phosphate + H2O2 + NH4(+)</text>
        <dbReference type="Rhea" id="RHEA:15817"/>
        <dbReference type="ChEBI" id="CHEBI:15377"/>
        <dbReference type="ChEBI" id="CHEBI:15379"/>
        <dbReference type="ChEBI" id="CHEBI:16240"/>
        <dbReference type="ChEBI" id="CHEBI:28938"/>
        <dbReference type="ChEBI" id="CHEBI:58451"/>
        <dbReference type="ChEBI" id="CHEBI:597326"/>
        <dbReference type="EC" id="1.4.3.5"/>
    </reaction>
</comment>
<evidence type="ECO:0000256" key="5">
    <source>
        <dbReference type="HAMAP-Rule" id="MF_01629"/>
    </source>
</evidence>
<dbReference type="NCBIfam" id="TIGR00558">
    <property type="entry name" value="pdxH"/>
    <property type="match status" value="1"/>
</dbReference>
<comment type="catalytic activity">
    <reaction evidence="5">
        <text>pyridoxine 5'-phosphate + O2 = pyridoxal 5'-phosphate + H2O2</text>
        <dbReference type="Rhea" id="RHEA:15149"/>
        <dbReference type="ChEBI" id="CHEBI:15379"/>
        <dbReference type="ChEBI" id="CHEBI:16240"/>
        <dbReference type="ChEBI" id="CHEBI:58589"/>
        <dbReference type="ChEBI" id="CHEBI:597326"/>
        <dbReference type="EC" id="1.4.3.5"/>
    </reaction>
</comment>
<feature type="binding site" evidence="5 6">
    <location>
        <begin position="199"/>
        <end position="201"/>
    </location>
    <ligand>
        <name>substrate</name>
    </ligand>
</feature>
<sequence length="221" mass="24292">MTTPQDPAADRLAALRQEYGDTGIEPEDLPADPVAAVRRWLDEAVEAGLHEPNAVVVATVGADGLPAARTVLLKGLDDTGFVFYTNYDSRKGRELESSGRAALLFPWHDLQRQVRVEGAVERVPPAESAAYFAQRPRGSQLGAWASPQSDPVASRAELDERYAAAEARFEGQDVPVPPHWGGYRVAPEVVELWQGRSGRMHDRLVYRRSPGEGWTLERLAP</sequence>
<evidence type="ECO:0000259" key="9">
    <source>
        <dbReference type="Pfam" id="PF10590"/>
    </source>
</evidence>
<comment type="cofactor">
    <cofactor evidence="5 7">
        <name>FMN</name>
        <dbReference type="ChEBI" id="CHEBI:58210"/>
    </cofactor>
    <text evidence="5 7">Binds 1 FMN per subunit.</text>
</comment>
<feature type="domain" description="Pyridoxamine 5'-phosphate oxidase N-terminal" evidence="8">
    <location>
        <begin position="41"/>
        <end position="158"/>
    </location>
</feature>
<feature type="binding site" evidence="5 7">
    <location>
        <position position="203"/>
    </location>
    <ligand>
        <name>FMN</name>
        <dbReference type="ChEBI" id="CHEBI:58210"/>
    </ligand>
</feature>
<dbReference type="RefSeq" id="WP_123389204.1">
    <property type="nucleotide sequence ID" value="NZ_RKHO01000001.1"/>
</dbReference>
<feature type="binding site" evidence="6">
    <location>
        <begin position="16"/>
        <end position="19"/>
    </location>
    <ligand>
        <name>substrate</name>
    </ligand>
</feature>
<evidence type="ECO:0000313" key="11">
    <source>
        <dbReference type="Proteomes" id="UP000281738"/>
    </source>
</evidence>
<proteinExistence type="inferred from homology"/>
<dbReference type="NCBIfam" id="NF004231">
    <property type="entry name" value="PRK05679.1"/>
    <property type="match status" value="1"/>
</dbReference>
<feature type="binding site" evidence="5 6">
    <location>
        <position position="135"/>
    </location>
    <ligand>
        <name>substrate</name>
    </ligand>
</feature>
<dbReference type="GO" id="GO:0008615">
    <property type="term" value="P:pyridoxine biosynthetic process"/>
    <property type="evidence" value="ECO:0007669"/>
    <property type="project" value="UniProtKB-UniRule"/>
</dbReference>
<feature type="binding site" evidence="5 7">
    <location>
        <begin position="69"/>
        <end position="74"/>
    </location>
    <ligand>
        <name>FMN</name>
        <dbReference type="ChEBI" id="CHEBI:58210"/>
    </ligand>
</feature>
<comment type="function">
    <text evidence="5">Catalyzes the oxidation of either pyridoxine 5'-phosphate (PNP) or pyridoxamine 5'-phosphate (PMP) into pyridoxal 5'-phosphate (PLP).</text>
</comment>
<evidence type="ECO:0000256" key="3">
    <source>
        <dbReference type="ARBA" id="ARBA00022643"/>
    </source>
</evidence>
<feature type="binding site" evidence="5 7">
    <location>
        <position position="113"/>
    </location>
    <ligand>
        <name>FMN</name>
        <dbReference type="ChEBI" id="CHEBI:58210"/>
    </ligand>
</feature>
<dbReference type="InterPro" id="IPR011576">
    <property type="entry name" value="Pyridox_Oxase_N"/>
</dbReference>
<dbReference type="Pfam" id="PF01243">
    <property type="entry name" value="PNPOx_N"/>
    <property type="match status" value="1"/>
</dbReference>
<dbReference type="AlphaFoldDB" id="A0A3N2CR19"/>
<evidence type="ECO:0000259" key="8">
    <source>
        <dbReference type="Pfam" id="PF01243"/>
    </source>
</evidence>
<evidence type="ECO:0000256" key="1">
    <source>
        <dbReference type="ARBA" id="ARBA00007301"/>
    </source>
</evidence>
<dbReference type="InterPro" id="IPR012349">
    <property type="entry name" value="Split_barrel_FMN-bd"/>
</dbReference>
<feature type="binding site" evidence="5 6">
    <location>
        <position position="139"/>
    </location>
    <ligand>
        <name>substrate</name>
    </ligand>
</feature>
<feature type="binding site" evidence="5 7">
    <location>
        <position position="91"/>
    </location>
    <ligand>
        <name>FMN</name>
        <dbReference type="ChEBI" id="CHEBI:58210"/>
    </ligand>
</feature>
<reference evidence="10 11" key="1">
    <citation type="submission" date="2018-11" db="EMBL/GenBank/DDBJ databases">
        <title>Sequencing the genomes of 1000 actinobacteria strains.</title>
        <authorList>
            <person name="Klenk H.-P."/>
        </authorList>
    </citation>
    <scope>NUCLEOTIDE SEQUENCE [LARGE SCALE GENOMIC DNA]</scope>
    <source>
        <strain evidence="10 11">DSM 12652</strain>
    </source>
</reference>
<dbReference type="Proteomes" id="UP000281738">
    <property type="component" value="Unassembled WGS sequence"/>
</dbReference>
<comment type="caution">
    <text evidence="10">The sequence shown here is derived from an EMBL/GenBank/DDBJ whole genome shotgun (WGS) entry which is preliminary data.</text>
</comment>
<dbReference type="InterPro" id="IPR019576">
    <property type="entry name" value="Pyridoxamine_oxidase_dimer_C"/>
</dbReference>
<accession>A0A3N2CR19</accession>
<feature type="binding site" evidence="5 6">
    <location>
        <position position="131"/>
    </location>
    <ligand>
        <name>substrate</name>
    </ligand>
</feature>
<gene>
    <name evidence="5" type="primary">pdxH</name>
    <name evidence="10" type="ORF">EDD33_0804</name>
</gene>
<keyword evidence="11" id="KW-1185">Reference proteome</keyword>
<evidence type="ECO:0000256" key="6">
    <source>
        <dbReference type="PIRSR" id="PIRSR000190-1"/>
    </source>
</evidence>
<dbReference type="PANTHER" id="PTHR10851">
    <property type="entry name" value="PYRIDOXINE-5-PHOSPHATE OXIDASE"/>
    <property type="match status" value="1"/>
</dbReference>
<feature type="binding site" evidence="5 7">
    <location>
        <position position="193"/>
    </location>
    <ligand>
        <name>FMN</name>
        <dbReference type="ChEBI" id="CHEBI:58210"/>
    </ligand>
</feature>
<name>A0A3N2CR19_9ACTN</name>
<feature type="binding site" evidence="5 6">
    <location>
        <position position="74"/>
    </location>
    <ligand>
        <name>substrate</name>
    </ligand>
</feature>
<dbReference type="EC" id="1.4.3.5" evidence="5"/>
<comment type="pathway">
    <text evidence="5">Cofactor metabolism; pyridoxal 5'-phosphate salvage; pyridoxal 5'-phosphate from pyridoxine 5'-phosphate: step 1/1.</text>
</comment>
<keyword evidence="4 5" id="KW-0560">Oxidoreductase</keyword>